<feature type="compositionally biased region" description="Polar residues" evidence="1">
    <location>
        <begin position="212"/>
        <end position="224"/>
    </location>
</feature>
<reference evidence="2 3" key="1">
    <citation type="journal article" date="2018" name="MBio">
        <title>Comparative Genomics Reveals the Core Gene Toolbox for the Fungus-Insect Symbiosis.</title>
        <authorList>
            <person name="Wang Y."/>
            <person name="Stata M."/>
            <person name="Wang W."/>
            <person name="Stajich J.E."/>
            <person name="White M.M."/>
            <person name="Moncalvo J.M."/>
        </authorList>
    </citation>
    <scope>NUCLEOTIDE SEQUENCE [LARGE SCALE GENOMIC DNA]</scope>
    <source>
        <strain evidence="2 3">SWE-8-4</strain>
    </source>
</reference>
<dbReference type="Proteomes" id="UP000245383">
    <property type="component" value="Unassembled WGS sequence"/>
</dbReference>
<feature type="compositionally biased region" description="Basic and acidic residues" evidence="1">
    <location>
        <begin position="248"/>
        <end position="268"/>
    </location>
</feature>
<evidence type="ECO:0000256" key="1">
    <source>
        <dbReference type="SAM" id="MobiDB-lite"/>
    </source>
</evidence>
<protein>
    <submittedName>
        <fullName evidence="2">Uncharacterized protein</fullName>
    </submittedName>
</protein>
<keyword evidence="3" id="KW-1185">Reference proteome</keyword>
<feature type="compositionally biased region" description="Polar residues" evidence="1">
    <location>
        <begin position="232"/>
        <end position="246"/>
    </location>
</feature>
<evidence type="ECO:0000313" key="2">
    <source>
        <dbReference type="EMBL" id="PVU90859.1"/>
    </source>
</evidence>
<gene>
    <name evidence="2" type="ORF">BB561_004682</name>
</gene>
<sequence length="364" mass="41300">MNNTDEIIKIATNFAKARKYHAIDTMMSLSCIMLQQRLSLFVDLAKPQHGNNFNADLAQSQVEFLDYEGVLPQSTYASNEESIDYAFKWQQDDSGKFINTRWDLQNSYKAALDNQIMFKKNEDDSLLALVSLSTRAQLKRDKNIYAIILVHENGAWCVYNTICLEEWEKKKLEWYSSIEKANKESRAAGESNKKSNSMVQLGSVPKVEHKYTLSQSAQVEQSDSSDAEYWNQFDNMSDSGHSSPAHSISEKTERPTLKPKSSTDRNSDLLDKESYDIINNVTDSFEPSVVDYVKSLPIFNRVSSKSPFLLSQKDTTHSQSDSKSVKDDDIYHLTQSLSSLSYFAKGAGISKDDFLRLAQKAYKG</sequence>
<dbReference type="OrthoDB" id="5736179at2759"/>
<evidence type="ECO:0000313" key="3">
    <source>
        <dbReference type="Proteomes" id="UP000245383"/>
    </source>
</evidence>
<dbReference type="AlphaFoldDB" id="A0A2T9YEX8"/>
<proteinExistence type="predicted"/>
<accession>A0A2T9YEX8</accession>
<dbReference type="EMBL" id="MBFR01000235">
    <property type="protein sequence ID" value="PVU90859.1"/>
    <property type="molecule type" value="Genomic_DNA"/>
</dbReference>
<name>A0A2T9YEX8_9FUNG</name>
<feature type="region of interest" description="Disordered" evidence="1">
    <location>
        <begin position="212"/>
        <end position="268"/>
    </location>
</feature>
<comment type="caution">
    <text evidence="2">The sequence shown here is derived from an EMBL/GenBank/DDBJ whole genome shotgun (WGS) entry which is preliminary data.</text>
</comment>
<organism evidence="2 3">
    <name type="scientific">Smittium simulii</name>
    <dbReference type="NCBI Taxonomy" id="133385"/>
    <lineage>
        <taxon>Eukaryota</taxon>
        <taxon>Fungi</taxon>
        <taxon>Fungi incertae sedis</taxon>
        <taxon>Zoopagomycota</taxon>
        <taxon>Kickxellomycotina</taxon>
        <taxon>Harpellomycetes</taxon>
        <taxon>Harpellales</taxon>
        <taxon>Legeriomycetaceae</taxon>
        <taxon>Smittium</taxon>
    </lineage>
</organism>